<proteinExistence type="predicted"/>
<name>A0A382A3M0_9ZZZZ</name>
<evidence type="ECO:0000313" key="1">
    <source>
        <dbReference type="EMBL" id="SVA95821.1"/>
    </source>
</evidence>
<dbReference type="EMBL" id="UINC01023681">
    <property type="protein sequence ID" value="SVA95821.1"/>
    <property type="molecule type" value="Genomic_DNA"/>
</dbReference>
<organism evidence="1">
    <name type="scientific">marine metagenome</name>
    <dbReference type="NCBI Taxonomy" id="408172"/>
    <lineage>
        <taxon>unclassified sequences</taxon>
        <taxon>metagenomes</taxon>
        <taxon>ecological metagenomes</taxon>
    </lineage>
</organism>
<reference evidence="1" key="1">
    <citation type="submission" date="2018-05" db="EMBL/GenBank/DDBJ databases">
        <authorList>
            <person name="Lanie J.A."/>
            <person name="Ng W.-L."/>
            <person name="Kazmierczak K.M."/>
            <person name="Andrzejewski T.M."/>
            <person name="Davidsen T.M."/>
            <person name="Wayne K.J."/>
            <person name="Tettelin H."/>
            <person name="Glass J.I."/>
            <person name="Rusch D."/>
            <person name="Podicherti R."/>
            <person name="Tsui H.-C.T."/>
            <person name="Winkler M.E."/>
        </authorList>
    </citation>
    <scope>NUCLEOTIDE SEQUENCE</scope>
</reference>
<protein>
    <submittedName>
        <fullName evidence="1">Uncharacterized protein</fullName>
    </submittedName>
</protein>
<accession>A0A382A3M0</accession>
<gene>
    <name evidence="1" type="ORF">METZ01_LOCUS148675</name>
</gene>
<sequence length="36" mass="4378">MKMFDEAHAIFEEFSLGDDESYQWFFIKILEDTTNE</sequence>
<dbReference type="AlphaFoldDB" id="A0A382A3M0"/>